<evidence type="ECO:0000313" key="1">
    <source>
        <dbReference type="EMBL" id="MUZ58476.1"/>
    </source>
</evidence>
<reference evidence="1 2" key="1">
    <citation type="submission" date="2019-12" db="EMBL/GenBank/DDBJ databases">
        <title>Whole-genome sequencing of Allorhizobium vitis.</title>
        <authorList>
            <person name="Gan H.M."/>
            <person name="Szegedi E."/>
            <person name="Burr T."/>
            <person name="Savka M.A."/>
        </authorList>
    </citation>
    <scope>NUCLEOTIDE SEQUENCE [LARGE SCALE GENOMIC DNA]</scope>
    <source>
        <strain evidence="1 2">CG989</strain>
    </source>
</reference>
<dbReference type="Proteomes" id="UP000436692">
    <property type="component" value="Unassembled WGS sequence"/>
</dbReference>
<protein>
    <submittedName>
        <fullName evidence="1">Uncharacterized protein</fullName>
    </submittedName>
</protein>
<dbReference type="RefSeq" id="WP_156549700.1">
    <property type="nucleotide sequence ID" value="NZ_JABAEJ010000007.1"/>
</dbReference>
<sequence length="87" mass="10241">MDTVEFLRTYDGNDAEPARTRYRELVGRADADFEVLDELTYNDREMLLDDIAQTLVLAERIAYRFQAINRTRLYDGAIFIEDDDQSR</sequence>
<organism evidence="1 2">
    <name type="scientific">Agrobacterium vitis</name>
    <name type="common">Rhizobium vitis</name>
    <dbReference type="NCBI Taxonomy" id="373"/>
    <lineage>
        <taxon>Bacteria</taxon>
        <taxon>Pseudomonadati</taxon>
        <taxon>Pseudomonadota</taxon>
        <taxon>Alphaproteobacteria</taxon>
        <taxon>Hyphomicrobiales</taxon>
        <taxon>Rhizobiaceae</taxon>
        <taxon>Rhizobium/Agrobacterium group</taxon>
        <taxon>Agrobacterium</taxon>
    </lineage>
</organism>
<gene>
    <name evidence="1" type="ORF">GOZ95_13535</name>
</gene>
<dbReference type="AlphaFoldDB" id="A0AAE5AWI8"/>
<comment type="caution">
    <text evidence="1">The sequence shown here is derived from an EMBL/GenBank/DDBJ whole genome shotgun (WGS) entry which is preliminary data.</text>
</comment>
<accession>A0AAE5AWI8</accession>
<evidence type="ECO:0000313" key="2">
    <source>
        <dbReference type="Proteomes" id="UP000436692"/>
    </source>
</evidence>
<dbReference type="EMBL" id="WPHM01000006">
    <property type="protein sequence ID" value="MUZ58476.1"/>
    <property type="molecule type" value="Genomic_DNA"/>
</dbReference>
<proteinExistence type="predicted"/>
<name>A0AAE5AWI8_AGRVI</name>